<evidence type="ECO:0000313" key="3">
    <source>
        <dbReference type="Proteomes" id="UP000813385"/>
    </source>
</evidence>
<dbReference type="AlphaFoldDB" id="A0A8K0X488"/>
<keyword evidence="3" id="KW-1185">Reference proteome</keyword>
<organism evidence="2 3">
    <name type="scientific">Plectosphaerella cucumerina</name>
    <dbReference type="NCBI Taxonomy" id="40658"/>
    <lineage>
        <taxon>Eukaryota</taxon>
        <taxon>Fungi</taxon>
        <taxon>Dikarya</taxon>
        <taxon>Ascomycota</taxon>
        <taxon>Pezizomycotina</taxon>
        <taxon>Sordariomycetes</taxon>
        <taxon>Hypocreomycetidae</taxon>
        <taxon>Glomerellales</taxon>
        <taxon>Plectosphaerellaceae</taxon>
        <taxon>Plectosphaerella</taxon>
    </lineage>
</organism>
<proteinExistence type="predicted"/>
<gene>
    <name evidence="2" type="ORF">B0T11DRAFT_280279</name>
</gene>
<evidence type="ECO:0000256" key="1">
    <source>
        <dbReference type="SAM" id="MobiDB-lite"/>
    </source>
</evidence>
<dbReference type="Proteomes" id="UP000813385">
    <property type="component" value="Unassembled WGS sequence"/>
</dbReference>
<feature type="region of interest" description="Disordered" evidence="1">
    <location>
        <begin position="67"/>
        <end position="111"/>
    </location>
</feature>
<evidence type="ECO:0000313" key="2">
    <source>
        <dbReference type="EMBL" id="KAH7362158.1"/>
    </source>
</evidence>
<comment type="caution">
    <text evidence="2">The sequence shown here is derived from an EMBL/GenBank/DDBJ whole genome shotgun (WGS) entry which is preliminary data.</text>
</comment>
<accession>A0A8K0X488</accession>
<sequence>MCRRKWKLSSMLLCGTSPTCKNPIQHTTALTGPDQKCRTTAWAGLAYFLSQLEPDSPPALAKVQSSRCHRSIPPPSSRLVTTAPPVRPKPCTQASRPRGAMRATGRGRDRSWGPVARAICQAASRRGRRAWRDRVEKNAQADARFLPWLGGVVTPEVRQVRREKRESWSGSLSIMDWTGLLRIRCMSSTRREDAGRPSQGMVG</sequence>
<dbReference type="EMBL" id="JAGPXD010000003">
    <property type="protein sequence ID" value="KAH7362158.1"/>
    <property type="molecule type" value="Genomic_DNA"/>
</dbReference>
<protein>
    <submittedName>
        <fullName evidence="2">Uncharacterized protein</fullName>
    </submittedName>
</protein>
<reference evidence="2" key="1">
    <citation type="journal article" date="2021" name="Nat. Commun.">
        <title>Genetic determinants of endophytism in the Arabidopsis root mycobiome.</title>
        <authorList>
            <person name="Mesny F."/>
            <person name="Miyauchi S."/>
            <person name="Thiergart T."/>
            <person name="Pickel B."/>
            <person name="Atanasova L."/>
            <person name="Karlsson M."/>
            <person name="Huettel B."/>
            <person name="Barry K.W."/>
            <person name="Haridas S."/>
            <person name="Chen C."/>
            <person name="Bauer D."/>
            <person name="Andreopoulos W."/>
            <person name="Pangilinan J."/>
            <person name="LaButti K."/>
            <person name="Riley R."/>
            <person name="Lipzen A."/>
            <person name="Clum A."/>
            <person name="Drula E."/>
            <person name="Henrissat B."/>
            <person name="Kohler A."/>
            <person name="Grigoriev I.V."/>
            <person name="Martin F.M."/>
            <person name="Hacquard S."/>
        </authorList>
    </citation>
    <scope>NUCLEOTIDE SEQUENCE</scope>
    <source>
        <strain evidence="2">MPI-CAGE-AT-0016</strain>
    </source>
</reference>
<name>A0A8K0X488_9PEZI</name>